<keyword evidence="3" id="KW-1185">Reference proteome</keyword>
<sequence length="146" mass="16276">MSKSTPKPSLSDAQFAPVRAITAIVREFDKIARDTPVSITQYRLMLYLKDGPRSAGEVAATSLVSKATISGHIASLRENEWISAEIEAHDRRVTRLLLTETGREALADFERLLLNCLKSFISEDDRARVLSDLTHLYTSLSAIRET</sequence>
<comment type="caution">
    <text evidence="2">The sequence shown here is derived from an EMBL/GenBank/DDBJ whole genome shotgun (WGS) entry which is preliminary data.</text>
</comment>
<protein>
    <submittedName>
        <fullName evidence="2">MarR family transcriptional regulator</fullName>
    </submittedName>
</protein>
<feature type="domain" description="HTH marR-type" evidence="1">
    <location>
        <begin position="7"/>
        <end position="138"/>
    </location>
</feature>
<name>A0A972NNM4_9BURK</name>
<dbReference type="SMART" id="SM00347">
    <property type="entry name" value="HTH_MARR"/>
    <property type="match status" value="1"/>
</dbReference>
<dbReference type="InterPro" id="IPR036390">
    <property type="entry name" value="WH_DNA-bd_sf"/>
</dbReference>
<dbReference type="Pfam" id="PF12802">
    <property type="entry name" value="MarR_2"/>
    <property type="match status" value="1"/>
</dbReference>
<gene>
    <name evidence="2" type="ORF">GNZ13_09540</name>
</gene>
<dbReference type="InterPro" id="IPR000835">
    <property type="entry name" value="HTH_MarR-typ"/>
</dbReference>
<dbReference type="GO" id="GO:0006950">
    <property type="term" value="P:response to stress"/>
    <property type="evidence" value="ECO:0007669"/>
    <property type="project" value="TreeGrafter"/>
</dbReference>
<dbReference type="InterPro" id="IPR039422">
    <property type="entry name" value="MarR/SlyA-like"/>
</dbReference>
<dbReference type="EMBL" id="WOEZ01000044">
    <property type="protein sequence ID" value="NPT54845.1"/>
    <property type="molecule type" value="Genomic_DNA"/>
</dbReference>
<dbReference type="InterPro" id="IPR036388">
    <property type="entry name" value="WH-like_DNA-bd_sf"/>
</dbReference>
<dbReference type="SUPFAM" id="SSF46785">
    <property type="entry name" value="Winged helix' DNA-binding domain"/>
    <property type="match status" value="1"/>
</dbReference>
<dbReference type="GO" id="GO:0003700">
    <property type="term" value="F:DNA-binding transcription factor activity"/>
    <property type="evidence" value="ECO:0007669"/>
    <property type="project" value="InterPro"/>
</dbReference>
<reference evidence="2 3" key="1">
    <citation type="submission" date="2019-11" db="EMBL/GenBank/DDBJ databases">
        <title>Metabolism of dissolved organic matter in forest soils.</title>
        <authorList>
            <person name="Cyle K.T."/>
            <person name="Wilhelm R.C."/>
            <person name="Martinez C.E."/>
        </authorList>
    </citation>
    <scope>NUCLEOTIDE SEQUENCE [LARGE SCALE GENOMIC DNA]</scope>
    <source>
        <strain evidence="2 3">5N</strain>
    </source>
</reference>
<dbReference type="AlphaFoldDB" id="A0A972NNM4"/>
<dbReference type="PANTHER" id="PTHR33164">
    <property type="entry name" value="TRANSCRIPTIONAL REGULATOR, MARR FAMILY"/>
    <property type="match status" value="1"/>
</dbReference>
<dbReference type="PROSITE" id="PS50995">
    <property type="entry name" value="HTH_MARR_2"/>
    <property type="match status" value="1"/>
</dbReference>
<dbReference type="Gene3D" id="1.10.10.10">
    <property type="entry name" value="Winged helix-like DNA-binding domain superfamily/Winged helix DNA-binding domain"/>
    <property type="match status" value="1"/>
</dbReference>
<evidence type="ECO:0000259" key="1">
    <source>
        <dbReference type="PROSITE" id="PS50995"/>
    </source>
</evidence>
<accession>A0A972NNM4</accession>
<dbReference type="Proteomes" id="UP000655523">
    <property type="component" value="Unassembled WGS sequence"/>
</dbReference>
<dbReference type="PANTHER" id="PTHR33164:SF57">
    <property type="entry name" value="MARR-FAMILY TRANSCRIPTIONAL REGULATOR"/>
    <property type="match status" value="1"/>
</dbReference>
<organism evidence="2 3">
    <name type="scientific">Paraburkholderia elongata</name>
    <dbReference type="NCBI Taxonomy" id="2675747"/>
    <lineage>
        <taxon>Bacteria</taxon>
        <taxon>Pseudomonadati</taxon>
        <taxon>Pseudomonadota</taxon>
        <taxon>Betaproteobacteria</taxon>
        <taxon>Burkholderiales</taxon>
        <taxon>Burkholderiaceae</taxon>
        <taxon>Paraburkholderia</taxon>
    </lineage>
</organism>
<proteinExistence type="predicted"/>
<evidence type="ECO:0000313" key="3">
    <source>
        <dbReference type="Proteomes" id="UP000655523"/>
    </source>
</evidence>
<evidence type="ECO:0000313" key="2">
    <source>
        <dbReference type="EMBL" id="NPT54845.1"/>
    </source>
</evidence>